<evidence type="ECO:0000256" key="1">
    <source>
        <dbReference type="ARBA" id="ARBA00022527"/>
    </source>
</evidence>
<keyword evidence="4" id="KW-1185">Reference proteome</keyword>
<keyword evidence="1" id="KW-0418">Kinase</keyword>
<keyword evidence="3" id="KW-0547">Nucleotide-binding</keyword>
<dbReference type="EMBL" id="JBHTMK010000085">
    <property type="protein sequence ID" value="MFD1374550.1"/>
    <property type="molecule type" value="Genomic_DNA"/>
</dbReference>
<keyword evidence="3" id="KW-0067">ATP-binding</keyword>
<evidence type="ECO:0000313" key="4">
    <source>
        <dbReference type="Proteomes" id="UP001597183"/>
    </source>
</evidence>
<evidence type="ECO:0000313" key="3">
    <source>
        <dbReference type="EMBL" id="MFD1374550.1"/>
    </source>
</evidence>
<dbReference type="InterPro" id="IPR036890">
    <property type="entry name" value="HATPase_C_sf"/>
</dbReference>
<sequence length="143" mass="15121">MTDPHPPSTPAVMPYHDADDLPTARAFARRHAEDLGLAADQVMSLVIAVSELVTNTLQHTSGGGQVRIWADNGQVTCEVIDGGPVRAVGRAMPRPDADRGRGLAIVERLCGPVEVFAATEGTTVRLRFMTEPRRGSPPGGEAG</sequence>
<dbReference type="GO" id="GO:0005524">
    <property type="term" value="F:ATP binding"/>
    <property type="evidence" value="ECO:0007669"/>
    <property type="project" value="UniProtKB-KW"/>
</dbReference>
<reference evidence="4" key="1">
    <citation type="journal article" date="2019" name="Int. J. Syst. Evol. Microbiol.">
        <title>The Global Catalogue of Microorganisms (GCM) 10K type strain sequencing project: providing services to taxonomists for standard genome sequencing and annotation.</title>
        <authorList>
            <consortium name="The Broad Institute Genomics Platform"/>
            <consortium name="The Broad Institute Genome Sequencing Center for Infectious Disease"/>
            <person name="Wu L."/>
            <person name="Ma J."/>
        </authorList>
    </citation>
    <scope>NUCLEOTIDE SEQUENCE [LARGE SCALE GENOMIC DNA]</scope>
    <source>
        <strain evidence="4">CCM 7526</strain>
    </source>
</reference>
<dbReference type="SUPFAM" id="SSF55874">
    <property type="entry name" value="ATPase domain of HSP90 chaperone/DNA topoisomerase II/histidine kinase"/>
    <property type="match status" value="1"/>
</dbReference>
<accession>A0ABW4AWA5</accession>
<name>A0ABW4AWA5_9ACTN</name>
<dbReference type="Gene3D" id="3.30.565.10">
    <property type="entry name" value="Histidine kinase-like ATPase, C-terminal domain"/>
    <property type="match status" value="1"/>
</dbReference>
<dbReference type="CDD" id="cd16936">
    <property type="entry name" value="HATPase_RsbW-like"/>
    <property type="match status" value="1"/>
</dbReference>
<gene>
    <name evidence="3" type="ORF">ACFQ5G_55255</name>
</gene>
<organism evidence="3 4">
    <name type="scientific">Actinoplanes sichuanensis</name>
    <dbReference type="NCBI Taxonomy" id="512349"/>
    <lineage>
        <taxon>Bacteria</taxon>
        <taxon>Bacillati</taxon>
        <taxon>Actinomycetota</taxon>
        <taxon>Actinomycetes</taxon>
        <taxon>Micromonosporales</taxon>
        <taxon>Micromonosporaceae</taxon>
        <taxon>Actinoplanes</taxon>
    </lineage>
</organism>
<dbReference type="Proteomes" id="UP001597183">
    <property type="component" value="Unassembled WGS sequence"/>
</dbReference>
<comment type="caution">
    <text evidence="3">The sequence shown here is derived from an EMBL/GenBank/DDBJ whole genome shotgun (WGS) entry which is preliminary data.</text>
</comment>
<keyword evidence="1" id="KW-0808">Transferase</keyword>
<evidence type="ECO:0000259" key="2">
    <source>
        <dbReference type="Pfam" id="PF13581"/>
    </source>
</evidence>
<dbReference type="RefSeq" id="WP_317795653.1">
    <property type="nucleotide sequence ID" value="NZ_AP028461.1"/>
</dbReference>
<dbReference type="Pfam" id="PF13581">
    <property type="entry name" value="HATPase_c_2"/>
    <property type="match status" value="1"/>
</dbReference>
<dbReference type="InterPro" id="IPR050267">
    <property type="entry name" value="Anti-sigma-factor_SerPK"/>
</dbReference>
<protein>
    <submittedName>
        <fullName evidence="3">ATP-binding protein</fullName>
    </submittedName>
</protein>
<keyword evidence="1" id="KW-0723">Serine/threonine-protein kinase</keyword>
<feature type="domain" description="Histidine kinase/HSP90-like ATPase" evidence="2">
    <location>
        <begin position="17"/>
        <end position="128"/>
    </location>
</feature>
<dbReference type="PANTHER" id="PTHR35526:SF3">
    <property type="entry name" value="ANTI-SIGMA-F FACTOR RSBW"/>
    <property type="match status" value="1"/>
</dbReference>
<proteinExistence type="predicted"/>
<dbReference type="PANTHER" id="PTHR35526">
    <property type="entry name" value="ANTI-SIGMA-F FACTOR RSBW-RELATED"/>
    <property type="match status" value="1"/>
</dbReference>
<dbReference type="InterPro" id="IPR003594">
    <property type="entry name" value="HATPase_dom"/>
</dbReference>